<dbReference type="EMBL" id="BPQP01000089">
    <property type="protein sequence ID" value="GJD97515.1"/>
    <property type="molecule type" value="Genomic_DNA"/>
</dbReference>
<evidence type="ECO:0000313" key="2">
    <source>
        <dbReference type="EMBL" id="GJD97515.1"/>
    </source>
</evidence>
<organism evidence="2 3">
    <name type="scientific">Methylobacterium iners</name>
    <dbReference type="NCBI Taxonomy" id="418707"/>
    <lineage>
        <taxon>Bacteria</taxon>
        <taxon>Pseudomonadati</taxon>
        <taxon>Pseudomonadota</taxon>
        <taxon>Alphaproteobacteria</taxon>
        <taxon>Hyphomicrobiales</taxon>
        <taxon>Methylobacteriaceae</taxon>
        <taxon>Methylobacterium</taxon>
    </lineage>
</organism>
<proteinExistence type="predicted"/>
<comment type="caution">
    <text evidence="2">The sequence shown here is derived from an EMBL/GenBank/DDBJ whole genome shotgun (WGS) entry which is preliminary data.</text>
</comment>
<keyword evidence="3" id="KW-1185">Reference proteome</keyword>
<reference evidence="2" key="1">
    <citation type="journal article" date="2021" name="Front. Microbiol.">
        <title>Comprehensive Comparative Genomics and Phenotyping of Methylobacterium Species.</title>
        <authorList>
            <person name="Alessa O."/>
            <person name="Ogura Y."/>
            <person name="Fujitani Y."/>
            <person name="Takami H."/>
            <person name="Hayashi T."/>
            <person name="Sahin N."/>
            <person name="Tani A."/>
        </authorList>
    </citation>
    <scope>NUCLEOTIDE SEQUENCE</scope>
    <source>
        <strain evidence="2">DSM 19015</strain>
    </source>
</reference>
<sequence>MATILELRTARMEPGAPGQALAAGAELAAARLLTELEIAKARLDKSFSELRGQDPLAAEIYALRRAVHSLDGLLRARGPSAERASPHGQRTVGGSEERIEATLPPVFSPKMVPRS</sequence>
<gene>
    <name evidence="2" type="ORF">OCOJLMKI_4747</name>
</gene>
<dbReference type="Proteomes" id="UP001055125">
    <property type="component" value="Unassembled WGS sequence"/>
</dbReference>
<reference evidence="2" key="2">
    <citation type="submission" date="2021-08" db="EMBL/GenBank/DDBJ databases">
        <authorList>
            <person name="Tani A."/>
            <person name="Ola A."/>
            <person name="Ogura Y."/>
            <person name="Katsura K."/>
            <person name="Hayashi T."/>
        </authorList>
    </citation>
    <scope>NUCLEOTIDE SEQUENCE</scope>
    <source>
        <strain evidence="2">DSM 19015</strain>
    </source>
</reference>
<name>A0ABQ4S762_9HYPH</name>
<accession>A0ABQ4S762</accession>
<feature type="region of interest" description="Disordered" evidence="1">
    <location>
        <begin position="76"/>
        <end position="115"/>
    </location>
</feature>
<dbReference type="RefSeq" id="WP_238246569.1">
    <property type="nucleotide sequence ID" value="NZ_BPQP01000089.1"/>
</dbReference>
<protein>
    <submittedName>
        <fullName evidence="2">Uncharacterized protein</fullName>
    </submittedName>
</protein>
<evidence type="ECO:0000313" key="3">
    <source>
        <dbReference type="Proteomes" id="UP001055125"/>
    </source>
</evidence>
<evidence type="ECO:0000256" key="1">
    <source>
        <dbReference type="SAM" id="MobiDB-lite"/>
    </source>
</evidence>